<dbReference type="InParanoid" id="A0A1D6KWM8"/>
<dbReference type="SMR" id="A0A1D6KWM8"/>
<protein>
    <submittedName>
        <fullName evidence="1">Pleckstrin homology (PH) domain-containing protein</fullName>
    </submittedName>
</protein>
<proteinExistence type="predicted"/>
<dbReference type="AlphaFoldDB" id="A0A1D6KWM8"/>
<dbReference type="EMBL" id="CM007647">
    <property type="protein sequence ID" value="ONM06871.1"/>
    <property type="molecule type" value="Genomic_DNA"/>
</dbReference>
<organism evidence="1">
    <name type="scientific">Zea mays</name>
    <name type="common">Maize</name>
    <dbReference type="NCBI Taxonomy" id="4577"/>
    <lineage>
        <taxon>Eukaryota</taxon>
        <taxon>Viridiplantae</taxon>
        <taxon>Streptophyta</taxon>
        <taxon>Embryophyta</taxon>
        <taxon>Tracheophyta</taxon>
        <taxon>Spermatophyta</taxon>
        <taxon>Magnoliopsida</taxon>
        <taxon>Liliopsida</taxon>
        <taxon>Poales</taxon>
        <taxon>Poaceae</taxon>
        <taxon>PACMAD clade</taxon>
        <taxon>Panicoideae</taxon>
        <taxon>Andropogonodae</taxon>
        <taxon>Andropogoneae</taxon>
        <taxon>Tripsacinae</taxon>
        <taxon>Zea</taxon>
    </lineage>
</organism>
<sequence>MMLLLLLGSAKGNQRRNQSFVEERSFAYREILLFKKLRFRAEEKARVSVDADIVIKEAMRRLESAVKGKKDLLGRMDALQSQIERPETNTIHVCEERSKLCSTALKHMEDGNVEEVCVSDTNPIPVTGNIAELDDEGVDIPTVGDSGIIPTLMKCLM</sequence>
<gene>
    <name evidence="1" type="ORF">ZEAMMB73_Zm00001d033157</name>
</gene>
<evidence type="ECO:0000313" key="1">
    <source>
        <dbReference type="EMBL" id="ONM06871.1"/>
    </source>
</evidence>
<name>A0A1D6KWM8_MAIZE</name>
<accession>A0A1D6KWM8</accession>
<reference evidence="1" key="1">
    <citation type="submission" date="2015-12" db="EMBL/GenBank/DDBJ databases">
        <title>Update maize B73 reference genome by single molecule sequencing technologies.</title>
        <authorList>
            <consortium name="Maize Genome Sequencing Project"/>
            <person name="Ware D."/>
        </authorList>
    </citation>
    <scope>NUCLEOTIDE SEQUENCE [LARGE SCALE GENOMIC DNA]</scope>
    <source>
        <tissue evidence="1">Seedling</tissue>
    </source>
</reference>